<name>A0ABS7SGK6_9MICO</name>
<keyword evidence="1" id="KW-1133">Transmembrane helix</keyword>
<keyword evidence="1" id="KW-0812">Transmembrane</keyword>
<organism evidence="2 3">
    <name type="scientific">Occultella gossypii</name>
    <dbReference type="NCBI Taxonomy" id="2800820"/>
    <lineage>
        <taxon>Bacteria</taxon>
        <taxon>Bacillati</taxon>
        <taxon>Actinomycetota</taxon>
        <taxon>Actinomycetes</taxon>
        <taxon>Micrococcales</taxon>
        <taxon>Ruaniaceae</taxon>
        <taxon>Occultella</taxon>
    </lineage>
</organism>
<keyword evidence="1" id="KW-0472">Membrane</keyword>
<evidence type="ECO:0000313" key="3">
    <source>
        <dbReference type="Proteomes" id="UP000826651"/>
    </source>
</evidence>
<evidence type="ECO:0008006" key="4">
    <source>
        <dbReference type="Google" id="ProtNLM"/>
    </source>
</evidence>
<dbReference type="RefSeq" id="WP_223410614.1">
    <property type="nucleotide sequence ID" value="NZ_JAGSHT010000022.1"/>
</dbReference>
<reference evidence="2 3" key="1">
    <citation type="submission" date="2021-04" db="EMBL/GenBank/DDBJ databases">
        <title>Ruania sp. nov., isolated from sandy soil of mangrove forest.</title>
        <authorList>
            <person name="Ge X."/>
            <person name="Huang R."/>
            <person name="Liu W."/>
        </authorList>
    </citation>
    <scope>NUCLEOTIDE SEQUENCE [LARGE SCALE GENOMIC DNA]</scope>
    <source>
        <strain evidence="2 3">N2-46</strain>
    </source>
</reference>
<proteinExistence type="predicted"/>
<comment type="caution">
    <text evidence="2">The sequence shown here is derived from an EMBL/GenBank/DDBJ whole genome shotgun (WGS) entry which is preliminary data.</text>
</comment>
<dbReference type="Proteomes" id="UP000826651">
    <property type="component" value="Unassembled WGS sequence"/>
</dbReference>
<gene>
    <name evidence="2" type="ORF">KCQ71_22445</name>
</gene>
<accession>A0ABS7SGK6</accession>
<feature type="transmembrane region" description="Helical" evidence="1">
    <location>
        <begin position="27"/>
        <end position="50"/>
    </location>
</feature>
<keyword evidence="3" id="KW-1185">Reference proteome</keyword>
<evidence type="ECO:0000313" key="2">
    <source>
        <dbReference type="EMBL" id="MBZ2198924.1"/>
    </source>
</evidence>
<sequence>MSWWLAALFGVGALCFAIGSLPLFFDHAAPGIVATTFFVGSILFTTAAYLQYHETLTAPGGVQTGSRPPRRRPLRGAPGRIDWWATAVQLVGTVLFNVSTFAATQDDLGLVQERRLIWGPDLAGSVCFLIAS</sequence>
<dbReference type="EMBL" id="JAGSHT010000022">
    <property type="protein sequence ID" value="MBZ2198924.1"/>
    <property type="molecule type" value="Genomic_DNA"/>
</dbReference>
<evidence type="ECO:0000256" key="1">
    <source>
        <dbReference type="SAM" id="Phobius"/>
    </source>
</evidence>
<protein>
    <recommendedName>
        <fullName evidence="4">YrhK domain-containing protein</fullName>
    </recommendedName>
</protein>